<dbReference type="InterPro" id="IPR024952">
    <property type="entry name" value="LPP20-like_dom"/>
</dbReference>
<gene>
    <name evidence="3" type="ORF">CDV26_06050</name>
</gene>
<protein>
    <recommendedName>
        <fullName evidence="2">Lipoprotein LPP20-like domain-containing protein</fullName>
    </recommendedName>
</protein>
<dbReference type="EMBL" id="CP022132">
    <property type="protein sequence ID" value="ASG68002.1"/>
    <property type="molecule type" value="Genomic_DNA"/>
</dbReference>
<evidence type="ECO:0000313" key="3">
    <source>
        <dbReference type="EMBL" id="ASG68002.1"/>
    </source>
</evidence>
<dbReference type="Proteomes" id="UP000249910">
    <property type="component" value="Chromosome"/>
</dbReference>
<keyword evidence="4" id="KW-1185">Reference proteome</keyword>
<dbReference type="Gene3D" id="3.10.28.20">
    <property type="entry name" value="Acetamidase/Formamidase-like domains"/>
    <property type="match status" value="1"/>
</dbReference>
<evidence type="ECO:0000256" key="1">
    <source>
        <dbReference type="SAM" id="Coils"/>
    </source>
</evidence>
<keyword evidence="1" id="KW-0175">Coiled coil</keyword>
<sequence>MRYLFISLISLALLGCSTSREYYNPLNFSHNKVKIDIQKTSKNIDRYKSITPIWFITGQNNSDELLYGFGTGETLNQATNNALVDMTQRLQIMISSTTSFENIINDNNISQKLIQQITTQTAKFNIPNYNITNQAKSYNTYYVELQINRTQTINNLQNIIRSNIYQATKFLNNTKNKSSLYRFDITQDVSSNIKIIKSSFRTLLILSPSINIDQQMIELNNIENKLINLKRSIHIYINKQNSGFFYSSLEKFLKVNNYIILNNKTSANIYITLKLENYNNTYKDQSYCLDNKIELQVSDNISGQIYPKQYKVKACSKQGRLVAIDKATQIFYSQLDNAKRVY</sequence>
<name>A0ABM6LZL2_9GAMM</name>
<evidence type="ECO:0000259" key="2">
    <source>
        <dbReference type="Pfam" id="PF02169"/>
    </source>
</evidence>
<dbReference type="Pfam" id="PF02169">
    <property type="entry name" value="LPP20"/>
    <property type="match status" value="1"/>
</dbReference>
<organism evidence="3 4">
    <name type="scientific">Francisella halioticida</name>
    <dbReference type="NCBI Taxonomy" id="549298"/>
    <lineage>
        <taxon>Bacteria</taxon>
        <taxon>Pseudomonadati</taxon>
        <taxon>Pseudomonadota</taxon>
        <taxon>Gammaproteobacteria</taxon>
        <taxon>Thiotrichales</taxon>
        <taxon>Francisellaceae</taxon>
        <taxon>Francisella</taxon>
    </lineage>
</organism>
<feature type="domain" description="Lipoprotein LPP20-like" evidence="2">
    <location>
        <begin position="52"/>
        <end position="147"/>
    </location>
</feature>
<dbReference type="PROSITE" id="PS51257">
    <property type="entry name" value="PROKAR_LIPOPROTEIN"/>
    <property type="match status" value="1"/>
</dbReference>
<feature type="coiled-coil region" evidence="1">
    <location>
        <begin position="212"/>
        <end position="239"/>
    </location>
</feature>
<evidence type="ECO:0000313" key="4">
    <source>
        <dbReference type="Proteomes" id="UP000249910"/>
    </source>
</evidence>
<dbReference type="RefSeq" id="WP_088772513.1">
    <property type="nucleotide sequence ID" value="NZ_CP022132.1"/>
</dbReference>
<proteinExistence type="predicted"/>
<accession>A0ABM6LZL2</accession>
<reference evidence="3 4" key="1">
    <citation type="submission" date="2017-06" db="EMBL/GenBank/DDBJ databases">
        <title>Complete genome of Francisella halioticida.</title>
        <authorList>
            <person name="Sjodin A."/>
        </authorList>
    </citation>
    <scope>NUCLEOTIDE SEQUENCE [LARGE SCALE GENOMIC DNA]</scope>
    <source>
        <strain evidence="3 4">DSM 23729</strain>
    </source>
</reference>